<dbReference type="OrthoDB" id="5851599at2759"/>
<evidence type="ECO:0000313" key="2">
    <source>
        <dbReference type="Proteomes" id="UP000038040"/>
    </source>
</evidence>
<reference evidence="1 3" key="2">
    <citation type="submission" date="2018-11" db="EMBL/GenBank/DDBJ databases">
        <authorList>
            <consortium name="Pathogen Informatics"/>
        </authorList>
    </citation>
    <scope>NUCLEOTIDE SEQUENCE [LARGE SCALE GENOMIC DNA]</scope>
</reference>
<dbReference type="Proteomes" id="UP000038040">
    <property type="component" value="Unplaced"/>
</dbReference>
<dbReference type="STRING" id="318479.A0A0N4UFQ8"/>
<accession>A0A0N4UFQ8</accession>
<dbReference type="AlphaFoldDB" id="A0A0N4UFQ8"/>
<evidence type="ECO:0000313" key="3">
    <source>
        <dbReference type="Proteomes" id="UP000274756"/>
    </source>
</evidence>
<protein>
    <submittedName>
        <fullName evidence="1 4">Uncharacterized protein</fullName>
    </submittedName>
</protein>
<dbReference type="WBParaSite" id="DME_0000628601-mRNA-1">
    <property type="protein sequence ID" value="DME_0000628601-mRNA-1"/>
    <property type="gene ID" value="DME_0000628601"/>
</dbReference>
<evidence type="ECO:0000313" key="4">
    <source>
        <dbReference type="WBParaSite" id="DME_0000628601-mRNA-1"/>
    </source>
</evidence>
<dbReference type="Proteomes" id="UP000274756">
    <property type="component" value="Unassembled WGS sequence"/>
</dbReference>
<evidence type="ECO:0000313" key="1">
    <source>
        <dbReference type="EMBL" id="VDN51210.1"/>
    </source>
</evidence>
<sequence length="106" mass="12170">MEFSLSLPMSIRMKQRDFLQCDLVTFDYSGYGFSTGQANESSVYESIIGVYRYISSWREITNITNITKITNTNNITKIQGYSLTYCLGSWISFTIKTVIFGNQIED</sequence>
<dbReference type="EMBL" id="UYYG01000015">
    <property type="protein sequence ID" value="VDN51210.1"/>
    <property type="molecule type" value="Genomic_DNA"/>
</dbReference>
<reference evidence="4" key="1">
    <citation type="submission" date="2017-02" db="UniProtKB">
        <authorList>
            <consortium name="WormBaseParasite"/>
        </authorList>
    </citation>
    <scope>IDENTIFICATION</scope>
</reference>
<gene>
    <name evidence="1" type="ORF">DME_LOCUS1183</name>
</gene>
<proteinExistence type="predicted"/>
<name>A0A0N4UFQ8_DRAME</name>
<keyword evidence="3" id="KW-1185">Reference proteome</keyword>
<organism evidence="2 4">
    <name type="scientific">Dracunculus medinensis</name>
    <name type="common">Guinea worm</name>
    <dbReference type="NCBI Taxonomy" id="318479"/>
    <lineage>
        <taxon>Eukaryota</taxon>
        <taxon>Metazoa</taxon>
        <taxon>Ecdysozoa</taxon>
        <taxon>Nematoda</taxon>
        <taxon>Chromadorea</taxon>
        <taxon>Rhabditida</taxon>
        <taxon>Spirurina</taxon>
        <taxon>Dracunculoidea</taxon>
        <taxon>Dracunculidae</taxon>
        <taxon>Dracunculus</taxon>
    </lineage>
</organism>